<dbReference type="Pfam" id="PF00593">
    <property type="entry name" value="TonB_dep_Rec_b-barrel"/>
    <property type="match status" value="1"/>
</dbReference>
<keyword evidence="9 10" id="KW-0998">Cell outer membrane</keyword>
<keyword evidence="4" id="KW-0410">Iron transport</keyword>
<dbReference type="Gene3D" id="2.60.40.1120">
    <property type="entry name" value="Carboxypeptidase-like, regulatory domain"/>
    <property type="match status" value="1"/>
</dbReference>
<proteinExistence type="inferred from homology"/>
<dbReference type="InterPro" id="IPR012910">
    <property type="entry name" value="Plug_dom"/>
</dbReference>
<dbReference type="InterPro" id="IPR036942">
    <property type="entry name" value="Beta-barrel_TonB_sf"/>
</dbReference>
<dbReference type="InterPro" id="IPR008969">
    <property type="entry name" value="CarboxyPept-like_regulatory"/>
</dbReference>
<name>A0A2P8G2J5_9BACT</name>
<organism evidence="14 15">
    <name type="scientific">Chitinophaga ginsengisoli</name>
    <dbReference type="NCBI Taxonomy" id="363837"/>
    <lineage>
        <taxon>Bacteria</taxon>
        <taxon>Pseudomonadati</taxon>
        <taxon>Bacteroidota</taxon>
        <taxon>Chitinophagia</taxon>
        <taxon>Chitinophagales</taxon>
        <taxon>Chitinophagaceae</taxon>
        <taxon>Chitinophaga</taxon>
    </lineage>
</organism>
<dbReference type="Pfam" id="PF07715">
    <property type="entry name" value="Plug"/>
    <property type="match status" value="1"/>
</dbReference>
<dbReference type="SUPFAM" id="SSF56935">
    <property type="entry name" value="Porins"/>
    <property type="match status" value="1"/>
</dbReference>
<evidence type="ECO:0000256" key="10">
    <source>
        <dbReference type="PROSITE-ProRule" id="PRU01360"/>
    </source>
</evidence>
<comment type="similarity">
    <text evidence="10 11">Belongs to the TonB-dependent receptor family.</text>
</comment>
<comment type="caution">
    <text evidence="14">The sequence shown here is derived from an EMBL/GenBank/DDBJ whole genome shotgun (WGS) entry which is preliminary data.</text>
</comment>
<dbReference type="AlphaFoldDB" id="A0A2P8G2J5"/>
<dbReference type="InterPro" id="IPR037066">
    <property type="entry name" value="Plug_dom_sf"/>
</dbReference>
<dbReference type="Gene3D" id="2.40.170.20">
    <property type="entry name" value="TonB-dependent receptor, beta-barrel domain"/>
    <property type="match status" value="1"/>
</dbReference>
<dbReference type="NCBIfam" id="TIGR04057">
    <property type="entry name" value="SusC_RagA_signa"/>
    <property type="match status" value="1"/>
</dbReference>
<dbReference type="InterPro" id="IPR023997">
    <property type="entry name" value="TonB-dep_OMP_SusC/RagA_CS"/>
</dbReference>
<dbReference type="SUPFAM" id="SSF49464">
    <property type="entry name" value="Carboxypeptidase regulatory domain-like"/>
    <property type="match status" value="1"/>
</dbReference>
<evidence type="ECO:0000313" key="14">
    <source>
        <dbReference type="EMBL" id="PSL28095.1"/>
    </source>
</evidence>
<dbReference type="GO" id="GO:0009279">
    <property type="term" value="C:cell outer membrane"/>
    <property type="evidence" value="ECO:0007669"/>
    <property type="project" value="UniProtKB-SubCell"/>
</dbReference>
<gene>
    <name evidence="14" type="ORF">CLV42_10814</name>
</gene>
<dbReference type="InterPro" id="IPR023996">
    <property type="entry name" value="TonB-dep_OMP_SusC/RagA"/>
</dbReference>
<dbReference type="InterPro" id="IPR039426">
    <property type="entry name" value="TonB-dep_rcpt-like"/>
</dbReference>
<reference evidence="14 15" key="1">
    <citation type="submission" date="2018-03" db="EMBL/GenBank/DDBJ databases">
        <title>Genomic Encyclopedia of Archaeal and Bacterial Type Strains, Phase II (KMG-II): from individual species to whole genera.</title>
        <authorList>
            <person name="Goeker M."/>
        </authorList>
    </citation>
    <scope>NUCLEOTIDE SEQUENCE [LARGE SCALE GENOMIC DNA]</scope>
    <source>
        <strain evidence="14 15">DSM 18107</strain>
    </source>
</reference>
<keyword evidence="6" id="KW-0408">Iron</keyword>
<evidence type="ECO:0000256" key="5">
    <source>
        <dbReference type="ARBA" id="ARBA00022692"/>
    </source>
</evidence>
<keyword evidence="15" id="KW-1185">Reference proteome</keyword>
<dbReference type="Proteomes" id="UP000240978">
    <property type="component" value="Unassembled WGS sequence"/>
</dbReference>
<dbReference type="InterPro" id="IPR011662">
    <property type="entry name" value="Secretin/TonB_short_N"/>
</dbReference>
<evidence type="ECO:0000256" key="3">
    <source>
        <dbReference type="ARBA" id="ARBA00022452"/>
    </source>
</evidence>
<keyword evidence="12" id="KW-0732">Signal</keyword>
<evidence type="ECO:0000256" key="7">
    <source>
        <dbReference type="ARBA" id="ARBA00023077"/>
    </source>
</evidence>
<evidence type="ECO:0000256" key="12">
    <source>
        <dbReference type="SAM" id="SignalP"/>
    </source>
</evidence>
<feature type="signal peptide" evidence="12">
    <location>
        <begin position="1"/>
        <end position="23"/>
    </location>
</feature>
<dbReference type="Gene3D" id="2.170.130.10">
    <property type="entry name" value="TonB-dependent receptor, plug domain"/>
    <property type="match status" value="1"/>
</dbReference>
<sequence length="1102" mass="122149">MRTSLCAMILLCLFMHFSTNSQSKDLPSDKLVTISGTYTFKEVFDFIFSKTGKQILFSDKVLDSGEKIKVSFQNATIEDVLSTLFKNKNLTWSSTDDYITVHKKAYKNSTTPVIDSANVMGFNVSGKVTDEKGGPLYGAFIRIKGTGKGTATNEQGLFTLKGVIPNQTLTVSYTGYTTREVEAKTAEIVDVQLDISDNKLDEAVVIAYGKTTRRFNTGSINSINSQTIDNQPVSDPLMALEGRIPGLFITQTSGNPGSALTVRLRGQNSIANGNSPLFIVDGVPYPSQSLTSKFFSGGAVGTPSNDVLFGTTSGLSPFNNLATSDIESIEVLKDADATAIYGSRGANGVIIITTRRGKSGQKKVIVDFSTGYSKVPHKIKMLNTPEYLSMRHEAFSNDGITPGTRDYDINGSWDTTRYTDWQKVLIGGTAKYTNAHASISGGNTSTQFLIGGAYNKQTTVYSGSYYSQKASVNLNLNHTSPDQRFKTDLSASYSNNNSDLPLTDFTQSITLAPTTPKLYDSFGNLNWQNNTFTNPLGAINRHAGAITDNLIGNLMLSYELLPGLSAKATMGYTHLQMNQSNQTPLSAYFPSYSDFTFLRTNSFGSNDLKTWIVEPQINYIRNISKGKLDFLVGGTLQNNKQSTIGQLASDFSTDALIGNIAAASSIRTYGYTYTQYKYCGAFTRINFTWDDKYLLNLTARRDGSSRFGPGKQFGNFGAIGAGWIFSQESFMKDRMQFISFGKLRASFGTTGNDQIQDYQYLSTYSPVSYPYQGLGGLYPTKIANPYFGWEVVRKIEVGLEMAFLKDRISMNFDYYRNRTSNQLVGYPLPNFAGFNTVQYNLPAVVQNNGFELEVSSVNIKSKEVSWNSTVNISIPKNKLISYPDLGSSTYKNQYIIGQSLYIQKLLHFTGIDTKTGTYTFEDINKDNQLAYPDDYRTIKQVYQKYYGGLQNTISYKGLHIDFYIQFVKQTGLNSLNFFKMAGVYNQNQPVAVLNQWSQMLDHPTASVQKYSTGTDNTYASQSYYGQSDQNMVDASFIRLKNASISYAISNNWVRKLHMKDLRVFVLGQNLLTFTGYKGLDPEVQGLRLPTLRTVSAGVKLEL</sequence>
<keyword evidence="5 10" id="KW-0812">Transmembrane</keyword>
<keyword evidence="7 11" id="KW-0798">TonB box</keyword>
<dbReference type="PROSITE" id="PS52016">
    <property type="entry name" value="TONB_DEPENDENT_REC_3"/>
    <property type="match status" value="1"/>
</dbReference>
<keyword evidence="3 10" id="KW-1134">Transmembrane beta strand</keyword>
<keyword evidence="8 10" id="KW-0472">Membrane</keyword>
<evidence type="ECO:0000313" key="15">
    <source>
        <dbReference type="Proteomes" id="UP000240978"/>
    </source>
</evidence>
<dbReference type="Pfam" id="PF13715">
    <property type="entry name" value="CarbopepD_reg_2"/>
    <property type="match status" value="1"/>
</dbReference>
<keyword evidence="2 10" id="KW-0813">Transport</keyword>
<comment type="subcellular location">
    <subcellularLocation>
        <location evidence="1 10">Cell outer membrane</location>
        <topology evidence="1 10">Multi-pass membrane protein</topology>
    </subcellularLocation>
</comment>
<protein>
    <submittedName>
        <fullName evidence="14">TonB-linked SusC/RagA family outer membrane protein</fullName>
    </submittedName>
</protein>
<accession>A0A2P8G2J5</accession>
<feature type="chain" id="PRO_5015134443" evidence="12">
    <location>
        <begin position="24"/>
        <end position="1102"/>
    </location>
</feature>
<evidence type="ECO:0000259" key="13">
    <source>
        <dbReference type="SMART" id="SM00965"/>
    </source>
</evidence>
<keyword evidence="4" id="KW-0406">Ion transport</keyword>
<dbReference type="EMBL" id="PYGK01000008">
    <property type="protein sequence ID" value="PSL28095.1"/>
    <property type="molecule type" value="Genomic_DNA"/>
</dbReference>
<dbReference type="SMART" id="SM00965">
    <property type="entry name" value="STN"/>
    <property type="match status" value="1"/>
</dbReference>
<dbReference type="InterPro" id="IPR000531">
    <property type="entry name" value="Beta-barrel_TonB"/>
</dbReference>
<evidence type="ECO:0000256" key="4">
    <source>
        <dbReference type="ARBA" id="ARBA00022496"/>
    </source>
</evidence>
<dbReference type="RefSeq" id="WP_106603570.1">
    <property type="nucleotide sequence ID" value="NZ_PYGK01000008.1"/>
</dbReference>
<dbReference type="OrthoDB" id="9768177at2"/>
<feature type="domain" description="Secretin/TonB short N-terminal" evidence="13">
    <location>
        <begin position="53"/>
        <end position="104"/>
    </location>
</feature>
<evidence type="ECO:0000256" key="6">
    <source>
        <dbReference type="ARBA" id="ARBA00023004"/>
    </source>
</evidence>
<evidence type="ECO:0000256" key="9">
    <source>
        <dbReference type="ARBA" id="ARBA00023237"/>
    </source>
</evidence>
<dbReference type="NCBIfam" id="TIGR04056">
    <property type="entry name" value="OMP_RagA_SusC"/>
    <property type="match status" value="1"/>
</dbReference>
<evidence type="ECO:0000256" key="2">
    <source>
        <dbReference type="ARBA" id="ARBA00022448"/>
    </source>
</evidence>
<evidence type="ECO:0000256" key="8">
    <source>
        <dbReference type="ARBA" id="ARBA00023136"/>
    </source>
</evidence>
<evidence type="ECO:0000256" key="11">
    <source>
        <dbReference type="RuleBase" id="RU003357"/>
    </source>
</evidence>
<dbReference type="GO" id="GO:0006826">
    <property type="term" value="P:iron ion transport"/>
    <property type="evidence" value="ECO:0007669"/>
    <property type="project" value="UniProtKB-KW"/>
</dbReference>
<evidence type="ECO:0000256" key="1">
    <source>
        <dbReference type="ARBA" id="ARBA00004571"/>
    </source>
</evidence>